<organism evidence="1">
    <name type="scientific">uncultured Caudovirales phage</name>
    <dbReference type="NCBI Taxonomy" id="2100421"/>
    <lineage>
        <taxon>Viruses</taxon>
        <taxon>Duplodnaviria</taxon>
        <taxon>Heunggongvirae</taxon>
        <taxon>Uroviricota</taxon>
        <taxon>Caudoviricetes</taxon>
        <taxon>Peduoviridae</taxon>
        <taxon>Maltschvirus</taxon>
        <taxon>Maltschvirus maltsch</taxon>
    </lineage>
</organism>
<accession>A0A6J5Q9G5</accession>
<dbReference type="InterPro" id="IPR045617">
    <property type="entry name" value="DUF6445"/>
</dbReference>
<proteinExistence type="predicted"/>
<dbReference type="EMBL" id="LR797022">
    <property type="protein sequence ID" value="CAB4181340.1"/>
    <property type="molecule type" value="Genomic_DNA"/>
</dbReference>
<reference evidence="1" key="1">
    <citation type="submission" date="2020-05" db="EMBL/GenBank/DDBJ databases">
        <authorList>
            <person name="Chiriac C."/>
            <person name="Salcher M."/>
            <person name="Ghai R."/>
            <person name="Kavagutti S V."/>
        </authorList>
    </citation>
    <scope>NUCLEOTIDE SEQUENCE</scope>
</reference>
<name>A0A6J5Q9G5_9CAUD</name>
<evidence type="ECO:0000313" key="1">
    <source>
        <dbReference type="EMBL" id="CAB4181340.1"/>
    </source>
</evidence>
<dbReference type="Pfam" id="PF20043">
    <property type="entry name" value="DUF6445"/>
    <property type="match status" value="1"/>
</dbReference>
<sequence length="181" mass="20570">MRTNLIVVDDFYNNVDEVRAYALSQSFNETGNYPGRRSEMDTNPSIRDGIQSIIRSVGGEITNWNGVNYQIATANDRTWIHHDGPCGNWAGICYLTPDAPVSGGTGIFKLKSTNSMLAPNPDDHNSLGYDYTKWELVDRIGNLYNRFILYRTDLYHASLDYFGEGLQDGRLFQVTFFQTEF</sequence>
<gene>
    <name evidence="1" type="ORF">UFOVP1071_26</name>
</gene>
<protein>
    <submittedName>
        <fullName evidence="1">Uncharacterized protein</fullName>
    </submittedName>
</protein>